<accession>A0AAE0BPV6</accession>
<evidence type="ECO:0000313" key="1">
    <source>
        <dbReference type="EMBL" id="KAK3239532.1"/>
    </source>
</evidence>
<evidence type="ECO:0000313" key="2">
    <source>
        <dbReference type="Proteomes" id="UP001190700"/>
    </source>
</evidence>
<keyword evidence="2" id="KW-1185">Reference proteome</keyword>
<protein>
    <submittedName>
        <fullName evidence="1">Uncharacterized protein</fullName>
    </submittedName>
</protein>
<reference evidence="1 2" key="1">
    <citation type="journal article" date="2015" name="Genome Biol. Evol.">
        <title>Comparative Genomics of a Bacterivorous Green Alga Reveals Evolutionary Causalities and Consequences of Phago-Mixotrophic Mode of Nutrition.</title>
        <authorList>
            <person name="Burns J.A."/>
            <person name="Paasch A."/>
            <person name="Narechania A."/>
            <person name="Kim E."/>
        </authorList>
    </citation>
    <scope>NUCLEOTIDE SEQUENCE [LARGE SCALE GENOMIC DNA]</scope>
    <source>
        <strain evidence="1 2">PLY_AMNH</strain>
    </source>
</reference>
<dbReference type="Pfam" id="PF02992">
    <property type="entry name" value="Transposase_21"/>
    <property type="match status" value="1"/>
</dbReference>
<dbReference type="EMBL" id="LGRX02033884">
    <property type="protein sequence ID" value="KAK3239532.1"/>
    <property type="molecule type" value="Genomic_DNA"/>
</dbReference>
<name>A0AAE0BPV6_9CHLO</name>
<dbReference type="InterPro" id="IPR004242">
    <property type="entry name" value="Transposase_21"/>
</dbReference>
<sequence length="267" mass="30522">MTSYKEIDVCQKCNFLFADLLPEEAPTCPKCHHGRFKEPMFVDGKWQPGRAKCIFRWWPLQTILDAIFMDPQQAQMSRSWEKVDLNERVVKSTDILDSRSWQRSMLNNPDCFEDKRNISVILCADGIEKYKDKLGSVTPMTCQVVNYPAHLRGKKEFMVLWVIIDGKPKDSQLFYNMFVDEILDIETNGCRVWDVIENKPFTVRMKLYKAQACGSTGPGVGRMVPTARTYYPACIAIIKGPVSHKESGSVDAWFRAAGTTSPTNWTS</sequence>
<proteinExistence type="predicted"/>
<dbReference type="Proteomes" id="UP001190700">
    <property type="component" value="Unassembled WGS sequence"/>
</dbReference>
<dbReference type="AlphaFoldDB" id="A0AAE0BPV6"/>
<comment type="caution">
    <text evidence="1">The sequence shown here is derived from an EMBL/GenBank/DDBJ whole genome shotgun (WGS) entry which is preliminary data.</text>
</comment>
<organism evidence="1 2">
    <name type="scientific">Cymbomonas tetramitiformis</name>
    <dbReference type="NCBI Taxonomy" id="36881"/>
    <lineage>
        <taxon>Eukaryota</taxon>
        <taxon>Viridiplantae</taxon>
        <taxon>Chlorophyta</taxon>
        <taxon>Pyramimonadophyceae</taxon>
        <taxon>Pyramimonadales</taxon>
        <taxon>Pyramimonadaceae</taxon>
        <taxon>Cymbomonas</taxon>
    </lineage>
</organism>
<gene>
    <name evidence="1" type="ORF">CYMTET_50536</name>
</gene>